<feature type="domain" description="EF-hand" evidence="2">
    <location>
        <begin position="303"/>
        <end position="338"/>
    </location>
</feature>
<feature type="region of interest" description="Disordered" evidence="1">
    <location>
        <begin position="235"/>
        <end position="267"/>
    </location>
</feature>
<name>A0A9W6BWR7_9CHLO</name>
<dbReference type="PROSITE" id="PS50222">
    <property type="entry name" value="EF_HAND_2"/>
    <property type="match status" value="1"/>
</dbReference>
<dbReference type="Gene3D" id="1.10.238.10">
    <property type="entry name" value="EF-hand"/>
    <property type="match status" value="1"/>
</dbReference>
<dbReference type="Proteomes" id="UP001165080">
    <property type="component" value="Unassembled WGS sequence"/>
</dbReference>
<dbReference type="EMBL" id="BRXU01000028">
    <property type="protein sequence ID" value="GLC59508.1"/>
    <property type="molecule type" value="Genomic_DNA"/>
</dbReference>
<dbReference type="InterPro" id="IPR011992">
    <property type="entry name" value="EF-hand-dom_pair"/>
</dbReference>
<feature type="compositionally biased region" description="Gly residues" evidence="1">
    <location>
        <begin position="235"/>
        <end position="248"/>
    </location>
</feature>
<protein>
    <recommendedName>
        <fullName evidence="2">EF-hand domain-containing protein</fullName>
    </recommendedName>
</protein>
<evidence type="ECO:0000259" key="2">
    <source>
        <dbReference type="PROSITE" id="PS50222"/>
    </source>
</evidence>
<evidence type="ECO:0000313" key="3">
    <source>
        <dbReference type="EMBL" id="GLC59508.1"/>
    </source>
</evidence>
<reference evidence="3 4" key="1">
    <citation type="journal article" date="2023" name="Commun. Biol.">
        <title>Reorganization of the ancestral sex-determining regions during the evolution of trioecy in Pleodorina starrii.</title>
        <authorList>
            <person name="Takahashi K."/>
            <person name="Suzuki S."/>
            <person name="Kawai-Toyooka H."/>
            <person name="Yamamoto K."/>
            <person name="Hamaji T."/>
            <person name="Ootsuki R."/>
            <person name="Yamaguchi H."/>
            <person name="Kawachi M."/>
            <person name="Higashiyama T."/>
            <person name="Nozaki H."/>
        </authorList>
    </citation>
    <scope>NUCLEOTIDE SEQUENCE [LARGE SCALE GENOMIC DNA]</scope>
    <source>
        <strain evidence="3 4">NIES-4479</strain>
    </source>
</reference>
<accession>A0A9W6BWR7</accession>
<feature type="region of interest" description="Disordered" evidence="1">
    <location>
        <begin position="1"/>
        <end position="78"/>
    </location>
</feature>
<feature type="compositionally biased region" description="Basic and acidic residues" evidence="1">
    <location>
        <begin position="65"/>
        <end position="78"/>
    </location>
</feature>
<feature type="compositionally biased region" description="Low complexity" evidence="1">
    <location>
        <begin position="1"/>
        <end position="32"/>
    </location>
</feature>
<dbReference type="SUPFAM" id="SSF47473">
    <property type="entry name" value="EF-hand"/>
    <property type="match status" value="1"/>
</dbReference>
<gene>
    <name evidence="3" type="primary">PLEST005372</name>
    <name evidence="3" type="ORF">PLESTB_001494900</name>
</gene>
<organism evidence="3 4">
    <name type="scientific">Pleodorina starrii</name>
    <dbReference type="NCBI Taxonomy" id="330485"/>
    <lineage>
        <taxon>Eukaryota</taxon>
        <taxon>Viridiplantae</taxon>
        <taxon>Chlorophyta</taxon>
        <taxon>core chlorophytes</taxon>
        <taxon>Chlorophyceae</taxon>
        <taxon>CS clade</taxon>
        <taxon>Chlamydomonadales</taxon>
        <taxon>Volvocaceae</taxon>
        <taxon>Pleodorina</taxon>
    </lineage>
</organism>
<comment type="caution">
    <text evidence="3">The sequence shown here is derived from an EMBL/GenBank/DDBJ whole genome shotgun (WGS) entry which is preliminary data.</text>
</comment>
<evidence type="ECO:0000256" key="1">
    <source>
        <dbReference type="SAM" id="MobiDB-lite"/>
    </source>
</evidence>
<keyword evidence="4" id="KW-1185">Reference proteome</keyword>
<dbReference type="AlphaFoldDB" id="A0A9W6BWR7"/>
<evidence type="ECO:0000313" key="4">
    <source>
        <dbReference type="Proteomes" id="UP001165080"/>
    </source>
</evidence>
<dbReference type="GO" id="GO:0005509">
    <property type="term" value="F:calcium ion binding"/>
    <property type="evidence" value="ECO:0007669"/>
    <property type="project" value="InterPro"/>
</dbReference>
<sequence>MHSQPLLSRARSAATAARPRASFSTTTSAAAPRPLPPLRSLPHPFRISKSRTPLTRPLPQPARFQDARKGSDHDRGHASVDELLSTSSLDEMLHAAHVVLKSAERRVGDYCSTFAPAGAVSAAAAEGGGRGRGGGGGRGRGRSCWHVYRSLRQARRRLEAEAGAEAVTTGHAGPACADVESLEKMVRELEYVPSEDLYRVLAANEKLLGSMAAGTRARERGAWVDRAACAIRGAAAGGESSGGEGGGEWENELSGAEAEVEAAEAAEAARKAAEAAAAARRAEGGEGGSGRRGVGGLAVVEGLDRDAAAAVFSALDRGGRGWLDRDDLLAGLDKLGEHLDPSDVEQICLELGSSGRIDLQTFCDIAEAERLVVPGSDAIFLRRLRHNPPDWWGERPNFLDAA</sequence>
<dbReference type="InterPro" id="IPR002048">
    <property type="entry name" value="EF_hand_dom"/>
</dbReference>
<proteinExistence type="predicted"/>